<proteinExistence type="predicted"/>
<name>A0ACB1KEJ2_RANTA</name>
<organism evidence="1 2">
    <name type="scientific">Rangifer tarandus platyrhynchus</name>
    <name type="common">Svalbard reindeer</name>
    <dbReference type="NCBI Taxonomy" id="3082113"/>
    <lineage>
        <taxon>Eukaryota</taxon>
        <taxon>Metazoa</taxon>
        <taxon>Chordata</taxon>
        <taxon>Craniata</taxon>
        <taxon>Vertebrata</taxon>
        <taxon>Euteleostomi</taxon>
        <taxon>Mammalia</taxon>
        <taxon>Eutheria</taxon>
        <taxon>Laurasiatheria</taxon>
        <taxon>Artiodactyla</taxon>
        <taxon>Ruminantia</taxon>
        <taxon>Pecora</taxon>
        <taxon>Cervidae</taxon>
        <taxon>Odocoileinae</taxon>
        <taxon>Rangifer</taxon>
    </lineage>
</organism>
<evidence type="ECO:0000313" key="1">
    <source>
        <dbReference type="EMBL" id="CAM9140792.1"/>
    </source>
</evidence>
<accession>A0ACB1KEJ2</accession>
<gene>
    <name evidence="1" type="ORF">MRATA1EN22A_LOCUS28967</name>
</gene>
<sequence>MPLLCCDAEVKAHRSVVVGGRAAYAVSSAVSQERERPTCGVLSLRARRGKQHGSSRSWKASCGAYYDYPSRGRSAPRRPPRAYVFAFGGPNGSGGKDAQEPGRATQHLYSHRPYELWFYLETSATSDTFVCAPSYGTSPVTVHCPVSHGPWFGVFCCVREAAVRFRLARIQRSTACSTAPLYALLKRGYDTDRMQEVERLRHKRRCPPLSVTLRMQSGMCTQVNMRVPDADRYTIPIREEVSPASVYSTHIQTSAFEVGLKVACCARVDCESFFGILREDLRLEFEALAGEGKHLRGEILSHEFRW</sequence>
<comment type="caution">
    <text evidence="1">The sequence shown here is derived from an EMBL/GenBank/DDBJ whole genome shotgun (WGS) entry which is preliminary data.</text>
</comment>
<evidence type="ECO:0000313" key="2">
    <source>
        <dbReference type="Proteomes" id="UP001162501"/>
    </source>
</evidence>
<dbReference type="EMBL" id="CATOBB020000364">
    <property type="protein sequence ID" value="CAM9140792.1"/>
    <property type="molecule type" value="Genomic_DNA"/>
</dbReference>
<protein>
    <submittedName>
        <fullName evidence="1">Uncharacterized protein</fullName>
    </submittedName>
</protein>
<dbReference type="Proteomes" id="UP001162501">
    <property type="component" value="Unassembled WGS sequence"/>
</dbReference>
<reference evidence="1" key="1">
    <citation type="submission" date="2025-03" db="EMBL/GenBank/DDBJ databases">
        <authorList>
            <consortium name="ELIXIR-Norway"/>
            <consortium name="Elixir Norway"/>
        </authorList>
    </citation>
    <scope>NUCLEOTIDE SEQUENCE</scope>
</reference>